<evidence type="ECO:0000256" key="3">
    <source>
        <dbReference type="ARBA" id="ARBA00008750"/>
    </source>
</evidence>
<dbReference type="PANTHER" id="PTHR23309">
    <property type="entry name" value="3-HYDROXYACYL-COA DEHYROGENASE"/>
    <property type="match status" value="1"/>
</dbReference>
<keyword evidence="11" id="KW-0456">Lyase</keyword>
<gene>
    <name evidence="17" type="ORF">HNO85_25845</name>
</gene>
<proteinExistence type="inferred from homology"/>
<dbReference type="SUPFAM" id="SSF51735">
    <property type="entry name" value="NAD(P)-binding Rossmann-fold domains"/>
    <property type="match status" value="1"/>
</dbReference>
<evidence type="ECO:0000256" key="2">
    <source>
        <dbReference type="ARBA" id="ARBA00005005"/>
    </source>
</evidence>
<dbReference type="GO" id="GO:0016042">
    <property type="term" value="P:lipid catabolic process"/>
    <property type="evidence" value="ECO:0007669"/>
    <property type="project" value="UniProtKB-KW"/>
</dbReference>
<dbReference type="InterPro" id="IPR029045">
    <property type="entry name" value="ClpP/crotonase-like_dom_sf"/>
</dbReference>
<evidence type="ECO:0000256" key="7">
    <source>
        <dbReference type="ARBA" id="ARBA00023027"/>
    </source>
</evidence>
<dbReference type="InterPro" id="IPR008927">
    <property type="entry name" value="6-PGluconate_DH-like_C_sf"/>
</dbReference>
<dbReference type="FunFam" id="3.40.50.720:FF:000009">
    <property type="entry name" value="Fatty oxidation complex, alpha subunit"/>
    <property type="match status" value="1"/>
</dbReference>
<evidence type="ECO:0000259" key="16">
    <source>
        <dbReference type="Pfam" id="PF02737"/>
    </source>
</evidence>
<keyword evidence="8" id="KW-0443">Lipid metabolism</keyword>
<name>A0AAJ3KZJ1_9PSED</name>
<evidence type="ECO:0000313" key="17">
    <source>
        <dbReference type="EMBL" id="NUT84380.1"/>
    </source>
</evidence>
<comment type="subcellular location">
    <subcellularLocation>
        <location evidence="1">Peroxisome</location>
    </subcellularLocation>
</comment>
<dbReference type="PROSITE" id="PS00166">
    <property type="entry name" value="ENOYL_COA_HYDRATASE"/>
    <property type="match status" value="1"/>
</dbReference>
<accession>A0AAJ3KZJ1</accession>
<comment type="pathway">
    <text evidence="2">Lipid metabolism; fatty acid beta-oxidation.</text>
</comment>
<reference evidence="17 18" key="1">
    <citation type="journal article" date="2020" name="Front. Plant Sci.">
        <title>Isolation of Rhizosphere Bacteria That Improve Quality and Water Stress Tolerance in Greenhouse Ornamentals.</title>
        <authorList>
            <person name="Nordstedt N.P."/>
            <person name="Jones M.L."/>
        </authorList>
    </citation>
    <scope>NUCLEOTIDE SEQUENCE [LARGE SCALE GENOMIC DNA]</scope>
    <source>
        <strain evidence="17 18">C2F7</strain>
    </source>
</reference>
<dbReference type="FunFam" id="1.10.1040.50:FF:000006">
    <property type="entry name" value="Peroxisomal bifunctional enzyme"/>
    <property type="match status" value="1"/>
</dbReference>
<dbReference type="AlphaFoldDB" id="A0AAJ3KZJ1"/>
<comment type="catalytic activity">
    <reaction evidence="13">
        <text>a (3S)-3-hydroxyacyl-CoA + NAD(+) = a 3-oxoacyl-CoA + NADH + H(+)</text>
        <dbReference type="Rhea" id="RHEA:22432"/>
        <dbReference type="ChEBI" id="CHEBI:15378"/>
        <dbReference type="ChEBI" id="CHEBI:57318"/>
        <dbReference type="ChEBI" id="CHEBI:57540"/>
        <dbReference type="ChEBI" id="CHEBI:57945"/>
        <dbReference type="ChEBI" id="CHEBI:90726"/>
        <dbReference type="EC" id="1.1.1.35"/>
    </reaction>
</comment>
<dbReference type="Pfam" id="PF00725">
    <property type="entry name" value="3HCDH"/>
    <property type="match status" value="2"/>
</dbReference>
<dbReference type="RefSeq" id="WP_175360921.1">
    <property type="nucleotide sequence ID" value="NZ_JABFMS010000084.1"/>
</dbReference>
<dbReference type="InterPro" id="IPR036291">
    <property type="entry name" value="NAD(P)-bd_dom_sf"/>
</dbReference>
<dbReference type="CDD" id="cd06558">
    <property type="entry name" value="crotonase-like"/>
    <property type="match status" value="1"/>
</dbReference>
<comment type="similarity">
    <text evidence="3">In the N-terminal section; belongs to the enoyl-CoA hydratase/isomerase family.</text>
</comment>
<dbReference type="Gene3D" id="1.10.1040.50">
    <property type="match status" value="1"/>
</dbReference>
<protein>
    <submittedName>
        <fullName evidence="17">3-hydroxybutyryl-CoA epimerase</fullName>
    </submittedName>
</protein>
<evidence type="ECO:0000256" key="14">
    <source>
        <dbReference type="RuleBase" id="RU003707"/>
    </source>
</evidence>
<keyword evidence="12" id="KW-0511">Multifunctional enzyme</keyword>
<keyword evidence="10" id="KW-0413">Isomerase</keyword>
<evidence type="ECO:0000313" key="18">
    <source>
        <dbReference type="Proteomes" id="UP000562723"/>
    </source>
</evidence>
<evidence type="ECO:0000256" key="11">
    <source>
        <dbReference type="ARBA" id="ARBA00023239"/>
    </source>
</evidence>
<keyword evidence="7" id="KW-0520">NAD</keyword>
<dbReference type="GO" id="GO:0016853">
    <property type="term" value="F:isomerase activity"/>
    <property type="evidence" value="ECO:0007669"/>
    <property type="project" value="UniProtKB-KW"/>
</dbReference>
<evidence type="ECO:0000259" key="15">
    <source>
        <dbReference type="Pfam" id="PF00725"/>
    </source>
</evidence>
<dbReference type="GO" id="GO:0004300">
    <property type="term" value="F:enoyl-CoA hydratase activity"/>
    <property type="evidence" value="ECO:0007669"/>
    <property type="project" value="UniProtKB-ARBA"/>
</dbReference>
<sequence length="694" mass="75286">MHATVVLQREGDVGQVIIDNPPVNALSLGVREQLLERLQEALADSAIKVIVIACQGRTFVAGADIKEFDLPLQAPHLPEVLAAIEQASKPVVAALHGSAFGGGLELALACHYRVAAPDAQFALPEVSLGLIPGAGGTQRLPRLCGMEVALAMVLEGERIGAAQALSIGLLDRLSDASVLECAIDFARDVVGKPIVRGCDRSVPEFDRQFFHERAQAILRKTAGQEAPVMALQALQGAWQLPFAEGMANERERFIARRHSEQARALRHVFFAERDLASRCRALATQAPIRPIDVVAVIGAGTMGSGIALCLANAGIATRLIDTQPEALERGRTTIDRYFSSALEKGRLDADEATRRATLIEFDSSIEGVASADLIIEAVFEDLAVKQAVFRQLDRFAKSGAILATNTSYLDIEAIAAVTTRPGDVIGMHFFSPAHVMKLLEVVRTPRGHADVLATVLQLGGRVGKTAVAVGNCYGFVGNRLLAVREREAGFLLEEGAAPEDVDRVIRQFGFPMGPFELRDLAGVDIAWRNRQGRADLLSAAERRCNWIEQLHEAGRLGQKTAAGYYRYEEGQRRGLPDPYVARMLVAHRQNRGIEPRAIGDEEILDRCLFAMINEAAHLLEQGIVDSPNDIDLVWIHGYGFPRYRGGLLYHADRVGLPRIVEALSSWAALLPERGLGVAPLLRTKAAQGSSFIQP</sequence>
<evidence type="ECO:0000256" key="5">
    <source>
        <dbReference type="ARBA" id="ARBA00022963"/>
    </source>
</evidence>
<dbReference type="Gene3D" id="3.90.226.10">
    <property type="entry name" value="2-enoyl-CoA Hydratase, Chain A, domain 1"/>
    <property type="match status" value="1"/>
</dbReference>
<evidence type="ECO:0000256" key="10">
    <source>
        <dbReference type="ARBA" id="ARBA00023235"/>
    </source>
</evidence>
<comment type="caution">
    <text evidence="17">The sequence shown here is derived from an EMBL/GenBank/DDBJ whole genome shotgun (WGS) entry which is preliminary data.</text>
</comment>
<dbReference type="Proteomes" id="UP000562723">
    <property type="component" value="Unassembled WGS sequence"/>
</dbReference>
<dbReference type="GO" id="GO:0006631">
    <property type="term" value="P:fatty acid metabolic process"/>
    <property type="evidence" value="ECO:0007669"/>
    <property type="project" value="UniProtKB-KW"/>
</dbReference>
<comment type="similarity">
    <text evidence="14">Belongs to the enoyl-CoA hydratase/isomerase family.</text>
</comment>
<keyword evidence="4" id="KW-0276">Fatty acid metabolism</keyword>
<feature type="domain" description="3-hydroxyacyl-CoA dehydrogenase NAD binding" evidence="16">
    <location>
        <begin position="294"/>
        <end position="471"/>
    </location>
</feature>
<dbReference type="GO" id="GO:0003857">
    <property type="term" value="F:(3S)-3-hydroxyacyl-CoA dehydrogenase (NAD+) activity"/>
    <property type="evidence" value="ECO:0007669"/>
    <property type="project" value="UniProtKB-EC"/>
</dbReference>
<feature type="domain" description="3-hydroxyacyl-CoA dehydrogenase C-terminal" evidence="15">
    <location>
        <begin position="474"/>
        <end position="567"/>
    </location>
</feature>
<dbReference type="InterPro" id="IPR006108">
    <property type="entry name" value="3HC_DH_C"/>
</dbReference>
<evidence type="ECO:0000256" key="13">
    <source>
        <dbReference type="ARBA" id="ARBA00049556"/>
    </source>
</evidence>
<keyword evidence="5" id="KW-0442">Lipid degradation</keyword>
<evidence type="ECO:0000256" key="12">
    <source>
        <dbReference type="ARBA" id="ARBA00023268"/>
    </source>
</evidence>
<dbReference type="Gene3D" id="3.40.50.720">
    <property type="entry name" value="NAD(P)-binding Rossmann-like Domain"/>
    <property type="match status" value="1"/>
</dbReference>
<evidence type="ECO:0000256" key="6">
    <source>
        <dbReference type="ARBA" id="ARBA00023002"/>
    </source>
</evidence>
<dbReference type="GO" id="GO:0070403">
    <property type="term" value="F:NAD+ binding"/>
    <property type="evidence" value="ECO:0007669"/>
    <property type="project" value="InterPro"/>
</dbReference>
<dbReference type="EMBL" id="JABFMS010000084">
    <property type="protein sequence ID" value="NUT84380.1"/>
    <property type="molecule type" value="Genomic_DNA"/>
</dbReference>
<dbReference type="Pfam" id="PF02737">
    <property type="entry name" value="3HCDH_N"/>
    <property type="match status" value="1"/>
</dbReference>
<dbReference type="Pfam" id="PF00378">
    <property type="entry name" value="ECH_1"/>
    <property type="match status" value="1"/>
</dbReference>
<evidence type="ECO:0000256" key="4">
    <source>
        <dbReference type="ARBA" id="ARBA00022832"/>
    </source>
</evidence>
<feature type="domain" description="3-hydroxyacyl-CoA dehydrogenase C-terminal" evidence="15">
    <location>
        <begin position="603"/>
        <end position="688"/>
    </location>
</feature>
<keyword evidence="9" id="KW-0576">Peroxisome</keyword>
<dbReference type="SUPFAM" id="SSF48179">
    <property type="entry name" value="6-phosphogluconate dehydrogenase C-terminal domain-like"/>
    <property type="match status" value="2"/>
</dbReference>
<dbReference type="SUPFAM" id="SSF52096">
    <property type="entry name" value="ClpP/crotonase"/>
    <property type="match status" value="1"/>
</dbReference>
<evidence type="ECO:0000256" key="1">
    <source>
        <dbReference type="ARBA" id="ARBA00004275"/>
    </source>
</evidence>
<evidence type="ECO:0000256" key="8">
    <source>
        <dbReference type="ARBA" id="ARBA00023098"/>
    </source>
</evidence>
<dbReference type="InterPro" id="IPR006176">
    <property type="entry name" value="3-OHacyl-CoA_DH_NAD-bd"/>
</dbReference>
<keyword evidence="6" id="KW-0560">Oxidoreductase</keyword>
<evidence type="ECO:0000256" key="9">
    <source>
        <dbReference type="ARBA" id="ARBA00023140"/>
    </source>
</evidence>
<dbReference type="InterPro" id="IPR018376">
    <property type="entry name" value="Enoyl-CoA_hyd/isom_CS"/>
</dbReference>
<dbReference type="InterPro" id="IPR001753">
    <property type="entry name" value="Enoyl-CoA_hydra/iso"/>
</dbReference>
<organism evidence="17 18">
    <name type="scientific">Pseudomonas brassicacearum</name>
    <dbReference type="NCBI Taxonomy" id="930166"/>
    <lineage>
        <taxon>Bacteria</taxon>
        <taxon>Pseudomonadati</taxon>
        <taxon>Pseudomonadota</taxon>
        <taxon>Gammaproteobacteria</taxon>
        <taxon>Pseudomonadales</taxon>
        <taxon>Pseudomonadaceae</taxon>
        <taxon>Pseudomonas</taxon>
    </lineage>
</organism>